<reference evidence="2" key="1">
    <citation type="submission" date="2023-04" db="EMBL/GenBank/DDBJ databases">
        <title>Black Yeasts Isolated from many extreme environments.</title>
        <authorList>
            <person name="Coleine C."/>
            <person name="Stajich J.E."/>
            <person name="Selbmann L."/>
        </authorList>
    </citation>
    <scope>NUCLEOTIDE SEQUENCE</scope>
    <source>
        <strain evidence="2">CCFEE 5312</strain>
    </source>
</reference>
<sequence>MAPITAPRAELTMDEELKYLTKILADLVEPAHEYKPGPNEYRTASEVQRRLRNYLAARKLFEEGNLKACVTAAKANMAQRDMPRFLMILNLMLLYLSVEDLEEAMGHLIRAGDLHIGATSANPNASRRAREALGWARWAIDEMWAHWNKEWKRAREGNAKGTTEGVTEGKTEVETEVKTVVKTEGKDMKGEAHDVVTVKKAAEEALDAITVVKVQGEEEDAVLVEKAEKEADDPVFVEKADGQDPDENEDGFVEIDELYI</sequence>
<dbReference type="PROSITE" id="PS00018">
    <property type="entry name" value="EF_HAND_1"/>
    <property type="match status" value="1"/>
</dbReference>
<keyword evidence="3" id="KW-1185">Reference proteome</keyword>
<accession>A0AAJ0G6J2</accession>
<gene>
    <name evidence="2" type="ORF">LTR09_007878</name>
</gene>
<name>A0AAJ0G6J2_9PEZI</name>
<comment type="caution">
    <text evidence="2">The sequence shown here is derived from an EMBL/GenBank/DDBJ whole genome shotgun (WGS) entry which is preliminary data.</text>
</comment>
<evidence type="ECO:0000313" key="3">
    <source>
        <dbReference type="Proteomes" id="UP001271007"/>
    </source>
</evidence>
<proteinExistence type="predicted"/>
<protein>
    <submittedName>
        <fullName evidence="2">Uncharacterized protein</fullName>
    </submittedName>
</protein>
<feature type="region of interest" description="Disordered" evidence="1">
    <location>
        <begin position="225"/>
        <end position="255"/>
    </location>
</feature>
<dbReference type="InterPro" id="IPR018247">
    <property type="entry name" value="EF_Hand_1_Ca_BS"/>
</dbReference>
<organism evidence="2 3">
    <name type="scientific">Extremus antarcticus</name>
    <dbReference type="NCBI Taxonomy" id="702011"/>
    <lineage>
        <taxon>Eukaryota</taxon>
        <taxon>Fungi</taxon>
        <taxon>Dikarya</taxon>
        <taxon>Ascomycota</taxon>
        <taxon>Pezizomycotina</taxon>
        <taxon>Dothideomycetes</taxon>
        <taxon>Dothideomycetidae</taxon>
        <taxon>Mycosphaerellales</taxon>
        <taxon>Extremaceae</taxon>
        <taxon>Extremus</taxon>
    </lineage>
</organism>
<evidence type="ECO:0000313" key="2">
    <source>
        <dbReference type="EMBL" id="KAK3050802.1"/>
    </source>
</evidence>
<evidence type="ECO:0000256" key="1">
    <source>
        <dbReference type="SAM" id="MobiDB-lite"/>
    </source>
</evidence>
<dbReference type="EMBL" id="JAWDJX010000029">
    <property type="protein sequence ID" value="KAK3050802.1"/>
    <property type="molecule type" value="Genomic_DNA"/>
</dbReference>
<dbReference type="Proteomes" id="UP001271007">
    <property type="component" value="Unassembled WGS sequence"/>
</dbReference>
<dbReference type="AlphaFoldDB" id="A0AAJ0G6J2"/>
<feature type="compositionally biased region" description="Acidic residues" evidence="1">
    <location>
        <begin position="243"/>
        <end position="255"/>
    </location>
</feature>